<protein>
    <submittedName>
        <fullName evidence="1">Uncharacterized protein</fullName>
    </submittedName>
</protein>
<organism evidence="2">
    <name type="scientific">Arthroderma gypseum (strain ATCC MYA-4604 / CBS 118893)</name>
    <name type="common">Microsporum gypseum</name>
    <dbReference type="NCBI Taxonomy" id="535722"/>
    <lineage>
        <taxon>Eukaryota</taxon>
        <taxon>Fungi</taxon>
        <taxon>Dikarya</taxon>
        <taxon>Ascomycota</taxon>
        <taxon>Pezizomycotina</taxon>
        <taxon>Eurotiomycetes</taxon>
        <taxon>Eurotiomycetidae</taxon>
        <taxon>Onygenales</taxon>
        <taxon>Arthrodermataceae</taxon>
        <taxon>Nannizzia</taxon>
    </lineage>
</organism>
<dbReference type="AlphaFoldDB" id="E5R3T4"/>
<dbReference type="EMBL" id="DS989822">
    <property type="protein sequence ID" value="EFQ97994.1"/>
    <property type="molecule type" value="Genomic_DNA"/>
</dbReference>
<reference evidence="2" key="1">
    <citation type="journal article" date="2012" name="MBio">
        <title>Comparative genome analysis of Trichophyton rubrum and related dermatophytes reveals candidate genes involved in infection.</title>
        <authorList>
            <person name="Martinez D.A."/>
            <person name="Oliver B.G."/>
            <person name="Graeser Y."/>
            <person name="Goldberg J.M."/>
            <person name="Li W."/>
            <person name="Martinez-Rossi N.M."/>
            <person name="Monod M."/>
            <person name="Shelest E."/>
            <person name="Barton R.C."/>
            <person name="Birch E."/>
            <person name="Brakhage A.A."/>
            <person name="Chen Z."/>
            <person name="Gurr S.J."/>
            <person name="Heiman D."/>
            <person name="Heitman J."/>
            <person name="Kosti I."/>
            <person name="Rossi A."/>
            <person name="Saif S."/>
            <person name="Samalova M."/>
            <person name="Saunders C.W."/>
            <person name="Shea T."/>
            <person name="Summerbell R.C."/>
            <person name="Xu J."/>
            <person name="Young S."/>
            <person name="Zeng Q."/>
            <person name="Birren B.W."/>
            <person name="Cuomo C.A."/>
            <person name="White T.C."/>
        </authorList>
    </citation>
    <scope>NUCLEOTIDE SEQUENCE [LARGE SCALE GENOMIC DNA]</scope>
    <source>
        <strain evidence="2">ATCC MYA-4604 / CBS 118893</strain>
    </source>
</reference>
<sequence length="136" mass="15806">MLHLVASIVKSLQEYSYAPPTPRFHRSQAGERTREWFMWSVLKGKRMEYGGGIKKKKQIPDRSVLDVTNTKMTKHEKKIQHLDRSKWSTLIAKQTDHRLVQGKKHIEQRSPTPVWRLQHLNQAGPEGSLRGEAVDQ</sequence>
<evidence type="ECO:0000313" key="2">
    <source>
        <dbReference type="Proteomes" id="UP000002669"/>
    </source>
</evidence>
<proteinExistence type="predicted"/>
<dbReference type="InParanoid" id="E5R3T4"/>
<evidence type="ECO:0000313" key="1">
    <source>
        <dbReference type="EMBL" id="EFQ97994.1"/>
    </source>
</evidence>
<dbReference type="Proteomes" id="UP000002669">
    <property type="component" value="Unassembled WGS sequence"/>
</dbReference>
<dbReference type="GeneID" id="10032269"/>
<dbReference type="RefSeq" id="XP_003176946.1">
    <property type="nucleotide sequence ID" value="XM_003176898.1"/>
</dbReference>
<gene>
    <name evidence="1" type="ORF">MGYG_01030</name>
</gene>
<name>E5R3T4_ARTGP</name>
<dbReference type="VEuPathDB" id="FungiDB:MGYG_01030"/>
<dbReference type="HOGENOM" id="CLU_1874944_0_0_1"/>
<accession>E5R3T4</accession>
<keyword evidence="2" id="KW-1185">Reference proteome</keyword>